<gene>
    <name evidence="2" type="ORF">V6N12_072916</name>
</gene>
<keyword evidence="1" id="KW-0732">Signal</keyword>
<proteinExistence type="predicted"/>
<dbReference type="Proteomes" id="UP001472677">
    <property type="component" value="Unassembled WGS sequence"/>
</dbReference>
<dbReference type="EMBL" id="JBBPBM010000181">
    <property type="protein sequence ID" value="KAK8501779.1"/>
    <property type="molecule type" value="Genomic_DNA"/>
</dbReference>
<feature type="signal peptide" evidence="1">
    <location>
        <begin position="1"/>
        <end position="16"/>
    </location>
</feature>
<evidence type="ECO:0000313" key="3">
    <source>
        <dbReference type="Proteomes" id="UP001472677"/>
    </source>
</evidence>
<protein>
    <submittedName>
        <fullName evidence="2">Uncharacterized protein</fullName>
    </submittedName>
</protein>
<evidence type="ECO:0000313" key="2">
    <source>
        <dbReference type="EMBL" id="KAK8501779.1"/>
    </source>
</evidence>
<keyword evidence="3" id="KW-1185">Reference proteome</keyword>
<organism evidence="2 3">
    <name type="scientific">Hibiscus sabdariffa</name>
    <name type="common">roselle</name>
    <dbReference type="NCBI Taxonomy" id="183260"/>
    <lineage>
        <taxon>Eukaryota</taxon>
        <taxon>Viridiplantae</taxon>
        <taxon>Streptophyta</taxon>
        <taxon>Embryophyta</taxon>
        <taxon>Tracheophyta</taxon>
        <taxon>Spermatophyta</taxon>
        <taxon>Magnoliopsida</taxon>
        <taxon>eudicotyledons</taxon>
        <taxon>Gunneridae</taxon>
        <taxon>Pentapetalae</taxon>
        <taxon>rosids</taxon>
        <taxon>malvids</taxon>
        <taxon>Malvales</taxon>
        <taxon>Malvaceae</taxon>
        <taxon>Malvoideae</taxon>
        <taxon>Hibiscus</taxon>
    </lineage>
</organism>
<accession>A0ABR2B4I4</accession>
<evidence type="ECO:0000256" key="1">
    <source>
        <dbReference type="SAM" id="SignalP"/>
    </source>
</evidence>
<feature type="chain" id="PRO_5045044120" evidence="1">
    <location>
        <begin position="17"/>
        <end position="106"/>
    </location>
</feature>
<name>A0ABR2B4I4_9ROSI</name>
<reference evidence="2 3" key="1">
    <citation type="journal article" date="2024" name="G3 (Bethesda)">
        <title>Genome assembly of Hibiscus sabdariffa L. provides insights into metabolisms of medicinal natural products.</title>
        <authorList>
            <person name="Kim T."/>
        </authorList>
    </citation>
    <scope>NUCLEOTIDE SEQUENCE [LARGE SCALE GENOMIC DNA]</scope>
    <source>
        <strain evidence="2">TK-2024</strain>
        <tissue evidence="2">Old leaves</tissue>
    </source>
</reference>
<sequence>MAIVLTHLLLLTVISAALVEELAARPEDVEVLFTAAPPHVTIELCPGKNGCNVERPIELVVDGNVADAEIVVFGFTVSFKRLICARKPVDDVNSVIIYGWTPVRVE</sequence>
<comment type="caution">
    <text evidence="2">The sequence shown here is derived from an EMBL/GenBank/DDBJ whole genome shotgun (WGS) entry which is preliminary data.</text>
</comment>